<evidence type="ECO:0000313" key="11">
    <source>
        <dbReference type="Ensembl" id="ENSORLP00015033984.1"/>
    </source>
</evidence>
<proteinExistence type="inferred from homology"/>
<evidence type="ECO:0000256" key="8">
    <source>
        <dbReference type="ARBA" id="ARBA00023242"/>
    </source>
</evidence>
<dbReference type="FunFam" id="2.40.50.140:FF:000138">
    <property type="entry name" value="Protection of telomeres 1 homolog"/>
    <property type="match status" value="1"/>
</dbReference>
<dbReference type="PANTHER" id="PTHR14513:SF0">
    <property type="entry name" value="PROTECTION OF TELOMERES PROTEIN 1"/>
    <property type="match status" value="1"/>
</dbReference>
<organism evidence="11 12">
    <name type="scientific">Oryzias latipes</name>
    <name type="common">Japanese rice fish</name>
    <name type="synonym">Japanese killifish</name>
    <dbReference type="NCBI Taxonomy" id="8090"/>
    <lineage>
        <taxon>Eukaryota</taxon>
        <taxon>Metazoa</taxon>
        <taxon>Chordata</taxon>
        <taxon>Craniata</taxon>
        <taxon>Vertebrata</taxon>
        <taxon>Euteleostomi</taxon>
        <taxon>Actinopterygii</taxon>
        <taxon>Neopterygii</taxon>
        <taxon>Teleostei</taxon>
        <taxon>Neoteleostei</taxon>
        <taxon>Acanthomorphata</taxon>
        <taxon>Ovalentaria</taxon>
        <taxon>Atherinomorphae</taxon>
        <taxon>Beloniformes</taxon>
        <taxon>Adrianichthyidae</taxon>
        <taxon>Oryziinae</taxon>
        <taxon>Oryzias</taxon>
    </lineage>
</organism>
<comment type="subcellular location">
    <subcellularLocation>
        <location evidence="2">Chromosome</location>
        <location evidence="2">Telomere</location>
    </subcellularLocation>
    <subcellularLocation>
        <location evidence="1">Nucleus</location>
    </subcellularLocation>
</comment>
<accession>A0A3P9JPC0</accession>
<dbReference type="InterPro" id="IPR048953">
    <property type="entry name" value="POT1_C_insert"/>
</dbReference>
<dbReference type="GO" id="GO:0000781">
    <property type="term" value="C:chromosome, telomeric region"/>
    <property type="evidence" value="ECO:0007669"/>
    <property type="project" value="UniProtKB-SubCell"/>
</dbReference>
<keyword evidence="6" id="KW-0779">Telomere</keyword>
<evidence type="ECO:0000256" key="1">
    <source>
        <dbReference type="ARBA" id="ARBA00004123"/>
    </source>
</evidence>
<keyword evidence="5" id="KW-0158">Chromosome</keyword>
<evidence type="ECO:0000313" key="12">
    <source>
        <dbReference type="Proteomes" id="UP000265200"/>
    </source>
</evidence>
<dbReference type="PANTHER" id="PTHR14513">
    <property type="entry name" value="PROTECTION OF TELOMERES 1"/>
    <property type="match status" value="1"/>
</dbReference>
<dbReference type="FunFam" id="2.40.50.140:FF:000119">
    <property type="entry name" value="Protection of telomeres 1 homolog"/>
    <property type="match status" value="1"/>
</dbReference>
<evidence type="ECO:0000256" key="4">
    <source>
        <dbReference type="ARBA" id="ARBA00015253"/>
    </source>
</evidence>
<keyword evidence="7" id="KW-0238">DNA-binding</keyword>
<reference evidence="11 12" key="2">
    <citation type="submission" date="2017-04" db="EMBL/GenBank/DDBJ databases">
        <title>CpG methylation of centromeres and impact of large insertions on vertebrate speciation.</title>
        <authorList>
            <person name="Ichikawa K."/>
            <person name="Yoshimura J."/>
            <person name="Morishita S."/>
        </authorList>
    </citation>
    <scope>NUCLEOTIDE SEQUENCE</scope>
    <source>
        <strain evidence="11 12">HSOK</strain>
    </source>
</reference>
<dbReference type="SMART" id="SM00976">
    <property type="entry name" value="Telo_bind"/>
    <property type="match status" value="1"/>
</dbReference>
<reference evidence="11" key="4">
    <citation type="submission" date="2025-09" db="UniProtKB">
        <authorList>
            <consortium name="Ensembl"/>
        </authorList>
    </citation>
    <scope>IDENTIFICATION</scope>
    <source>
        <strain evidence="11">HSOK</strain>
    </source>
</reference>
<dbReference type="GO" id="GO:0005654">
    <property type="term" value="C:nucleoplasm"/>
    <property type="evidence" value="ECO:0007669"/>
    <property type="project" value="UniProtKB-ARBA"/>
</dbReference>
<evidence type="ECO:0000256" key="6">
    <source>
        <dbReference type="ARBA" id="ARBA00022895"/>
    </source>
</evidence>
<evidence type="ECO:0000259" key="10">
    <source>
        <dbReference type="SMART" id="SM00976"/>
    </source>
</evidence>
<name>A0A3P9JPC0_ORYLA</name>
<comment type="similarity">
    <text evidence="3">Belongs to the telombin family.</text>
</comment>
<dbReference type="AlphaFoldDB" id="A0A3P9JPC0"/>
<dbReference type="CDD" id="cd04498">
    <property type="entry name" value="hPOT1_OB2"/>
    <property type="match status" value="1"/>
</dbReference>
<dbReference type="SUPFAM" id="SSF50249">
    <property type="entry name" value="Nucleic acid-binding proteins"/>
    <property type="match status" value="2"/>
</dbReference>
<dbReference type="Pfam" id="PF16686">
    <property type="entry name" value="POT1PC"/>
    <property type="match status" value="1"/>
</dbReference>
<dbReference type="Gene3D" id="2.40.50.140">
    <property type="entry name" value="Nucleic acid-binding proteins"/>
    <property type="match status" value="2"/>
</dbReference>
<dbReference type="Pfam" id="PF02765">
    <property type="entry name" value="POT1"/>
    <property type="match status" value="1"/>
</dbReference>
<dbReference type="CDD" id="cd04497">
    <property type="entry name" value="hPOT1_OB1_like"/>
    <property type="match status" value="1"/>
</dbReference>
<evidence type="ECO:0000256" key="3">
    <source>
        <dbReference type="ARBA" id="ARBA00008442"/>
    </source>
</evidence>
<keyword evidence="8" id="KW-0539">Nucleus</keyword>
<dbReference type="CDD" id="cd20374">
    <property type="entry name" value="Pot1C"/>
    <property type="match status" value="1"/>
</dbReference>
<evidence type="ECO:0000256" key="2">
    <source>
        <dbReference type="ARBA" id="ARBA00004574"/>
    </source>
</evidence>
<evidence type="ECO:0000256" key="7">
    <source>
        <dbReference type="ARBA" id="ARBA00023125"/>
    </source>
</evidence>
<dbReference type="InterPro" id="IPR028389">
    <property type="entry name" value="POT1"/>
</dbReference>
<dbReference type="Proteomes" id="UP000265200">
    <property type="component" value="Chromosome 6"/>
</dbReference>
<dbReference type="InterPro" id="IPR011564">
    <property type="entry name" value="Telomer_end-bd_POT1/Cdc13"/>
</dbReference>
<reference evidence="11" key="3">
    <citation type="submission" date="2025-08" db="UniProtKB">
        <authorList>
            <consortium name="Ensembl"/>
        </authorList>
    </citation>
    <scope>IDENTIFICATION</scope>
    <source>
        <strain evidence="11">HSOK</strain>
    </source>
</reference>
<evidence type="ECO:0000256" key="5">
    <source>
        <dbReference type="ARBA" id="ARBA00022454"/>
    </source>
</evidence>
<reference key="1">
    <citation type="journal article" date="2007" name="Nature">
        <title>The medaka draft genome and insights into vertebrate genome evolution.</title>
        <authorList>
            <person name="Kasahara M."/>
            <person name="Naruse K."/>
            <person name="Sasaki S."/>
            <person name="Nakatani Y."/>
            <person name="Qu W."/>
            <person name="Ahsan B."/>
            <person name="Yamada T."/>
            <person name="Nagayasu Y."/>
            <person name="Doi K."/>
            <person name="Kasai Y."/>
            <person name="Jindo T."/>
            <person name="Kobayashi D."/>
            <person name="Shimada A."/>
            <person name="Toyoda A."/>
            <person name="Kuroki Y."/>
            <person name="Fujiyama A."/>
            <person name="Sasaki T."/>
            <person name="Shimizu A."/>
            <person name="Asakawa S."/>
            <person name="Shimizu N."/>
            <person name="Hashimoto S."/>
            <person name="Yang J."/>
            <person name="Lee Y."/>
            <person name="Matsushima K."/>
            <person name="Sugano S."/>
            <person name="Sakaizumi M."/>
            <person name="Narita T."/>
            <person name="Ohishi K."/>
            <person name="Haga S."/>
            <person name="Ohta F."/>
            <person name="Nomoto H."/>
            <person name="Nogata K."/>
            <person name="Morishita T."/>
            <person name="Endo T."/>
            <person name="Shin-I T."/>
            <person name="Takeda H."/>
            <person name="Morishita S."/>
            <person name="Kohara Y."/>
        </authorList>
    </citation>
    <scope>NUCLEOTIDE SEQUENCE [LARGE SCALE GENOMIC DNA]</scope>
    <source>
        <strain>Hd-rR</strain>
    </source>
</reference>
<dbReference type="InterPro" id="IPR012340">
    <property type="entry name" value="NA-bd_OB-fold"/>
</dbReference>
<feature type="domain" description="Telomeric single stranded DNA binding POT1/Cdc13" evidence="10">
    <location>
        <begin position="189"/>
        <end position="319"/>
    </location>
</feature>
<dbReference type="Pfam" id="PF21375">
    <property type="entry name" value="POT1_C_insert"/>
    <property type="match status" value="1"/>
</dbReference>
<protein>
    <recommendedName>
        <fullName evidence="4">Protection of telomeres protein 1</fullName>
    </recommendedName>
    <alternativeName>
        <fullName evidence="9">POT1-like telomere end-binding protein</fullName>
    </alternativeName>
</protein>
<evidence type="ECO:0000256" key="9">
    <source>
        <dbReference type="ARBA" id="ARBA00084040"/>
    </source>
</evidence>
<dbReference type="GO" id="GO:0000723">
    <property type="term" value="P:telomere maintenance"/>
    <property type="evidence" value="ECO:0007669"/>
    <property type="project" value="InterPro"/>
</dbReference>
<sequence length="830" mass="91493">MVNPLSLFSLYVSGYISIMPFHALVDGASPGVQVPPHLTRIPINLISTSSDLANALVKGKVVRKGPLVSVAPNNFILKAVIQEEDSQPHISTQIPAINIVVFGELARDFSQCVSPGDVVMASGFTVSKSPTASKDKLHHFNLLLSEEDANIYCFCQNPSIYPRSAVARKGSCTVSAQIVNRTKAPRYTYTPLGDLKAGSVVNVYGVVVFFKQPFKSHGTDFCSSLKITDKSNHNIGCTIFCEKLEEHPKIFQNGDIVRMHRVKVQLFNNTTTLVNTFGFSVVTFDGKPSGSVEPRTSSRTVHFDEEDRRRVEELQTWISSQNILLPLTSSVSLSAVQPKAYFDLTCQLLAKAPVDSTCSLLRVWDGTRCPNTFLKVDVDPNDVEGPTTFSREKESFIANVLVYDNHSEFAKQLKPGAFLRIYNLRAIPVTSKECSVTGSQSEEVEHIVFHLHGGTSYGRGIRVLPENSPDVQMLKRAIAFLTEDVGNCASELNDSELLEVWSTPPESLDDEAVECSASKKCSSTAEGSCRLQLQRVTLSELKQSPPGQVYHVRAQLTSYEPSKLHQALKLFCSKCSSIQEIPDDERVASIFSEACKNSEDCSLPPWALSGSIKLPISPSGAPQRTLRVHLSTQLKAEGKANELLFITGTTLEETCRLATDYKNIVPVTSSKSGLVLMDLSAPFLFRGPRRFYGCKQCSEATVRELPSRGDKLLDEKIIAEALGVQLLQFVLLMKLQLQDATDTLDVFLWKHAEVFLGVSAEDVAISQRAQNCVHETLESLCPTEGTLGLRPWLDLTLMSYRGEGEEGQMQTYYQICSSPSQDPYLQPQDA</sequence>
<dbReference type="InterPro" id="IPR032042">
    <property type="entry name" value="POT1PC"/>
</dbReference>
<dbReference type="GO" id="GO:0043047">
    <property type="term" value="F:single-stranded telomeric DNA binding"/>
    <property type="evidence" value="ECO:0007669"/>
    <property type="project" value="InterPro"/>
</dbReference>
<dbReference type="Ensembl" id="ENSORLT00015027398.1">
    <property type="protein sequence ID" value="ENSORLP00015033984.1"/>
    <property type="gene ID" value="ENSORLG00015019712.1"/>
</dbReference>